<comment type="caution">
    <text evidence="2">The sequence shown here is derived from an EMBL/GenBank/DDBJ whole genome shotgun (WGS) entry which is preliminary data.</text>
</comment>
<accession>A0A7J7Y552</accession>
<evidence type="ECO:0000313" key="2">
    <source>
        <dbReference type="EMBL" id="KAF6357097.1"/>
    </source>
</evidence>
<organism evidence="2 3">
    <name type="scientific">Rhinolophus ferrumequinum</name>
    <name type="common">Greater horseshoe bat</name>
    <dbReference type="NCBI Taxonomy" id="59479"/>
    <lineage>
        <taxon>Eukaryota</taxon>
        <taxon>Metazoa</taxon>
        <taxon>Chordata</taxon>
        <taxon>Craniata</taxon>
        <taxon>Vertebrata</taxon>
        <taxon>Euteleostomi</taxon>
        <taxon>Mammalia</taxon>
        <taxon>Eutheria</taxon>
        <taxon>Laurasiatheria</taxon>
        <taxon>Chiroptera</taxon>
        <taxon>Yinpterochiroptera</taxon>
        <taxon>Rhinolophoidea</taxon>
        <taxon>Rhinolophidae</taxon>
        <taxon>Rhinolophinae</taxon>
        <taxon>Rhinolophus</taxon>
    </lineage>
</organism>
<evidence type="ECO:0000256" key="1">
    <source>
        <dbReference type="SAM" id="MobiDB-lite"/>
    </source>
</evidence>
<feature type="region of interest" description="Disordered" evidence="1">
    <location>
        <begin position="1"/>
        <end position="82"/>
    </location>
</feature>
<dbReference type="AlphaFoldDB" id="A0A7J7Y552"/>
<feature type="region of interest" description="Disordered" evidence="1">
    <location>
        <begin position="110"/>
        <end position="129"/>
    </location>
</feature>
<protein>
    <submittedName>
        <fullName evidence="2">Uncharacterized protein</fullName>
    </submittedName>
</protein>
<proteinExistence type="predicted"/>
<reference evidence="2 3" key="1">
    <citation type="journal article" date="2020" name="Nature">
        <title>Six reference-quality genomes reveal evolution of bat adaptations.</title>
        <authorList>
            <person name="Jebb D."/>
            <person name="Huang Z."/>
            <person name="Pippel M."/>
            <person name="Hughes G.M."/>
            <person name="Lavrichenko K."/>
            <person name="Devanna P."/>
            <person name="Winkler S."/>
            <person name="Jermiin L.S."/>
            <person name="Skirmuntt E.C."/>
            <person name="Katzourakis A."/>
            <person name="Burkitt-Gray L."/>
            <person name="Ray D.A."/>
            <person name="Sullivan K.A.M."/>
            <person name="Roscito J.G."/>
            <person name="Kirilenko B.M."/>
            <person name="Davalos L.M."/>
            <person name="Corthals A.P."/>
            <person name="Power M.L."/>
            <person name="Jones G."/>
            <person name="Ransome R.D."/>
            <person name="Dechmann D.K.N."/>
            <person name="Locatelli A.G."/>
            <person name="Puechmaille S.J."/>
            <person name="Fedrigo O."/>
            <person name="Jarvis E.D."/>
            <person name="Hiller M."/>
            <person name="Vernes S.C."/>
            <person name="Myers E.W."/>
            <person name="Teeling E.C."/>
        </authorList>
    </citation>
    <scope>NUCLEOTIDE SEQUENCE [LARGE SCALE GENOMIC DNA]</scope>
    <source>
        <strain evidence="2">MRhiFer1</strain>
        <tissue evidence="2">Lung</tissue>
    </source>
</reference>
<dbReference type="EMBL" id="JACAGC010000007">
    <property type="protein sequence ID" value="KAF6357097.1"/>
    <property type="molecule type" value="Genomic_DNA"/>
</dbReference>
<feature type="compositionally biased region" description="Polar residues" evidence="1">
    <location>
        <begin position="50"/>
        <end position="69"/>
    </location>
</feature>
<name>A0A7J7Y552_RHIFE</name>
<sequence length="129" mass="13860">MPKPAGRRQPNSSAGEREGKQSLSNESVQLLDGLMSVSDRLPGARLRPQTRCQEPRMSSQKCPCDSNGSGPKPSNFCSPFPPWAQQQQEVKTNRILKPLPRGKINLSAAAAAAPAAREGLKRLARSGKG</sequence>
<evidence type="ECO:0000313" key="3">
    <source>
        <dbReference type="Proteomes" id="UP000585614"/>
    </source>
</evidence>
<dbReference type="Proteomes" id="UP000585614">
    <property type="component" value="Unassembled WGS sequence"/>
</dbReference>
<gene>
    <name evidence="2" type="ORF">mRhiFer1_010021</name>
</gene>